<proteinExistence type="predicted"/>
<sequence length="104" mass="11702">MPLRYQVEGRVQLQAVRAFGKRNSPSSFASRSQISPPRVRKAFQIPPSPMPVRKLVSVVLANTVTVIAVATINRANTTLRRVRMTRRRTETDARTSDLQRPVCS</sequence>
<keyword evidence="2" id="KW-0812">Transmembrane</keyword>
<feature type="region of interest" description="Disordered" evidence="1">
    <location>
        <begin position="84"/>
        <end position="104"/>
    </location>
</feature>
<evidence type="ECO:0000313" key="3">
    <source>
        <dbReference type="EMBL" id="KAF1936362.1"/>
    </source>
</evidence>
<feature type="compositionally biased region" description="Basic and acidic residues" evidence="1">
    <location>
        <begin position="87"/>
        <end position="97"/>
    </location>
</feature>
<evidence type="ECO:0000256" key="2">
    <source>
        <dbReference type="SAM" id="Phobius"/>
    </source>
</evidence>
<keyword evidence="4" id="KW-1185">Reference proteome</keyword>
<protein>
    <submittedName>
        <fullName evidence="3">Uncharacterized protein</fullName>
    </submittedName>
</protein>
<accession>A0A6A5S8K1</accession>
<dbReference type="AlphaFoldDB" id="A0A6A5S8K1"/>
<evidence type="ECO:0000313" key="4">
    <source>
        <dbReference type="Proteomes" id="UP000800038"/>
    </source>
</evidence>
<reference evidence="3" key="1">
    <citation type="journal article" date="2020" name="Stud. Mycol.">
        <title>101 Dothideomycetes genomes: a test case for predicting lifestyles and emergence of pathogens.</title>
        <authorList>
            <person name="Haridas S."/>
            <person name="Albert R."/>
            <person name="Binder M."/>
            <person name="Bloem J."/>
            <person name="Labutti K."/>
            <person name="Salamov A."/>
            <person name="Andreopoulos B."/>
            <person name="Baker S."/>
            <person name="Barry K."/>
            <person name="Bills G."/>
            <person name="Bluhm B."/>
            <person name="Cannon C."/>
            <person name="Castanera R."/>
            <person name="Culley D."/>
            <person name="Daum C."/>
            <person name="Ezra D."/>
            <person name="Gonzalez J."/>
            <person name="Henrissat B."/>
            <person name="Kuo A."/>
            <person name="Liang C."/>
            <person name="Lipzen A."/>
            <person name="Lutzoni F."/>
            <person name="Magnuson J."/>
            <person name="Mondo S."/>
            <person name="Nolan M."/>
            <person name="Ohm R."/>
            <person name="Pangilinan J."/>
            <person name="Park H.-J."/>
            <person name="Ramirez L."/>
            <person name="Alfaro M."/>
            <person name="Sun H."/>
            <person name="Tritt A."/>
            <person name="Yoshinaga Y."/>
            <person name="Zwiers L.-H."/>
            <person name="Turgeon B."/>
            <person name="Goodwin S."/>
            <person name="Spatafora J."/>
            <person name="Crous P."/>
            <person name="Grigoriev I."/>
        </authorList>
    </citation>
    <scope>NUCLEOTIDE SEQUENCE</scope>
    <source>
        <strain evidence="3">CBS 161.51</strain>
    </source>
</reference>
<gene>
    <name evidence="3" type="ORF">EJ02DRAFT_459604</name>
</gene>
<keyword evidence="2" id="KW-0472">Membrane</keyword>
<dbReference type="Proteomes" id="UP000800038">
    <property type="component" value="Unassembled WGS sequence"/>
</dbReference>
<dbReference type="EMBL" id="ML976193">
    <property type="protein sequence ID" value="KAF1936362.1"/>
    <property type="molecule type" value="Genomic_DNA"/>
</dbReference>
<organism evidence="3 4">
    <name type="scientific">Clathrospora elynae</name>
    <dbReference type="NCBI Taxonomy" id="706981"/>
    <lineage>
        <taxon>Eukaryota</taxon>
        <taxon>Fungi</taxon>
        <taxon>Dikarya</taxon>
        <taxon>Ascomycota</taxon>
        <taxon>Pezizomycotina</taxon>
        <taxon>Dothideomycetes</taxon>
        <taxon>Pleosporomycetidae</taxon>
        <taxon>Pleosporales</taxon>
        <taxon>Diademaceae</taxon>
        <taxon>Clathrospora</taxon>
    </lineage>
</organism>
<keyword evidence="2" id="KW-1133">Transmembrane helix</keyword>
<evidence type="ECO:0000256" key="1">
    <source>
        <dbReference type="SAM" id="MobiDB-lite"/>
    </source>
</evidence>
<feature type="transmembrane region" description="Helical" evidence="2">
    <location>
        <begin position="55"/>
        <end position="76"/>
    </location>
</feature>
<name>A0A6A5S8K1_9PLEO</name>